<sequence>MSQPNAQLCPNLIARISSDLGPKGFSYWINHGGSQISKSHTECHETRCYANDDGGGPALIRHLGNSCSCQYIGPELSEIISIIDANMIPVIAVEGSEGDSCIIVKAYTPELAFTAISHARSLGDCFRNPTENKLPTCLVRRIQTIVANLSPCKDSSRQRKWFWIDTLCVPSQHLLDPRTRRTVMDSMKSISQKATQTIVIDSDISLLTSKSSAMEVFIHIAYSSWSSRFWTLQEAVYANRLLFHFSDQIIDLEDLIQKYRGGSPGCELPWSSHFAYKELRRYLDNVDGYQVGSEAHCALLLRALEGRATSNKADEPIVIANLLGTDSLE</sequence>
<keyword evidence="2" id="KW-1185">Reference proteome</keyword>
<comment type="caution">
    <text evidence="1">The sequence shown here is derived from an EMBL/GenBank/DDBJ whole genome shotgun (WGS) entry which is preliminary data.</text>
</comment>
<dbReference type="Proteomes" id="UP001595075">
    <property type="component" value="Unassembled WGS sequence"/>
</dbReference>
<gene>
    <name evidence="1" type="ORF">VTL71DRAFT_6389</name>
</gene>
<dbReference type="PANTHER" id="PTHR39596">
    <property type="match status" value="1"/>
</dbReference>
<evidence type="ECO:0000313" key="1">
    <source>
        <dbReference type="EMBL" id="KAL2062123.1"/>
    </source>
</evidence>
<protein>
    <recommendedName>
        <fullName evidence="3">Heterokaryon incompatibility domain-containing protein</fullName>
    </recommendedName>
</protein>
<organism evidence="1 2">
    <name type="scientific">Oculimacula yallundae</name>
    <dbReference type="NCBI Taxonomy" id="86028"/>
    <lineage>
        <taxon>Eukaryota</taxon>
        <taxon>Fungi</taxon>
        <taxon>Dikarya</taxon>
        <taxon>Ascomycota</taxon>
        <taxon>Pezizomycotina</taxon>
        <taxon>Leotiomycetes</taxon>
        <taxon>Helotiales</taxon>
        <taxon>Ploettnerulaceae</taxon>
        <taxon>Oculimacula</taxon>
    </lineage>
</organism>
<evidence type="ECO:0000313" key="2">
    <source>
        <dbReference type="Proteomes" id="UP001595075"/>
    </source>
</evidence>
<name>A0ABR4BZG3_9HELO</name>
<proteinExistence type="predicted"/>
<dbReference type="EMBL" id="JAZHXI010000017">
    <property type="protein sequence ID" value="KAL2062123.1"/>
    <property type="molecule type" value="Genomic_DNA"/>
</dbReference>
<evidence type="ECO:0008006" key="3">
    <source>
        <dbReference type="Google" id="ProtNLM"/>
    </source>
</evidence>
<accession>A0ABR4BZG3</accession>
<reference evidence="1 2" key="1">
    <citation type="journal article" date="2024" name="Commun. Biol.">
        <title>Comparative genomic analysis of thermophilic fungi reveals convergent evolutionary adaptations and gene losses.</title>
        <authorList>
            <person name="Steindorff A.S."/>
            <person name="Aguilar-Pontes M.V."/>
            <person name="Robinson A.J."/>
            <person name="Andreopoulos B."/>
            <person name="LaButti K."/>
            <person name="Kuo A."/>
            <person name="Mondo S."/>
            <person name="Riley R."/>
            <person name="Otillar R."/>
            <person name="Haridas S."/>
            <person name="Lipzen A."/>
            <person name="Grimwood J."/>
            <person name="Schmutz J."/>
            <person name="Clum A."/>
            <person name="Reid I.D."/>
            <person name="Moisan M.C."/>
            <person name="Butler G."/>
            <person name="Nguyen T.T.M."/>
            <person name="Dewar K."/>
            <person name="Conant G."/>
            <person name="Drula E."/>
            <person name="Henrissat B."/>
            <person name="Hansel C."/>
            <person name="Singer S."/>
            <person name="Hutchinson M.I."/>
            <person name="de Vries R.P."/>
            <person name="Natvig D.O."/>
            <person name="Powell A.J."/>
            <person name="Tsang A."/>
            <person name="Grigoriev I.V."/>
        </authorList>
    </citation>
    <scope>NUCLEOTIDE SEQUENCE [LARGE SCALE GENOMIC DNA]</scope>
    <source>
        <strain evidence="1 2">CBS 494.80</strain>
    </source>
</reference>
<dbReference type="PANTHER" id="PTHR39596:SF2">
    <property type="entry name" value="HET DOMAIN PROTEIN (AFU_ORTHOLOGUE AFUA_1G17550)-RELATED"/>
    <property type="match status" value="1"/>
</dbReference>